<comment type="subcellular location">
    <subcellularLocation>
        <location evidence="1">Cell envelope</location>
    </subcellularLocation>
</comment>
<proteinExistence type="inferred from homology"/>
<keyword evidence="6" id="KW-1185">Reference proteome</keyword>
<evidence type="ECO:0000256" key="3">
    <source>
        <dbReference type="ARBA" id="ARBA00022729"/>
    </source>
</evidence>
<evidence type="ECO:0000313" key="5">
    <source>
        <dbReference type="EMBL" id="SDX95772.1"/>
    </source>
</evidence>
<dbReference type="SUPFAM" id="SSF53822">
    <property type="entry name" value="Periplasmic binding protein-like I"/>
    <property type="match status" value="1"/>
</dbReference>
<dbReference type="InterPro" id="IPR028082">
    <property type="entry name" value="Peripla_BP_I"/>
</dbReference>
<dbReference type="EMBL" id="FNPI01000001">
    <property type="protein sequence ID" value="SDX95772.1"/>
    <property type="molecule type" value="Genomic_DNA"/>
</dbReference>
<dbReference type="OrthoDB" id="6196975at2"/>
<evidence type="ECO:0000256" key="1">
    <source>
        <dbReference type="ARBA" id="ARBA00004196"/>
    </source>
</evidence>
<dbReference type="GO" id="GO:0030313">
    <property type="term" value="C:cell envelope"/>
    <property type="evidence" value="ECO:0007669"/>
    <property type="project" value="UniProtKB-SubCell"/>
</dbReference>
<dbReference type="PANTHER" id="PTHR46847:SF1">
    <property type="entry name" value="D-ALLOSE-BINDING PERIPLASMIC PROTEIN-RELATED"/>
    <property type="match status" value="1"/>
</dbReference>
<dbReference type="InterPro" id="IPR025997">
    <property type="entry name" value="SBP_2_dom"/>
</dbReference>
<dbReference type="GO" id="GO:0030246">
    <property type="term" value="F:carbohydrate binding"/>
    <property type="evidence" value="ECO:0007669"/>
    <property type="project" value="UniProtKB-ARBA"/>
</dbReference>
<dbReference type="Proteomes" id="UP000198935">
    <property type="component" value="Unassembled WGS sequence"/>
</dbReference>
<dbReference type="AlphaFoldDB" id="A0A1H3FXG3"/>
<feature type="domain" description="Periplasmic binding protein" evidence="4">
    <location>
        <begin position="49"/>
        <end position="303"/>
    </location>
</feature>
<protein>
    <submittedName>
        <fullName evidence="5">Ribose transport system substrate-binding protein</fullName>
    </submittedName>
</protein>
<name>A0A1H3FXG3_9BACI</name>
<sequence>MRKLVTALLVMTFFILAYFTFTSAERVVRSDWQEPLPLSQVDQQHRLVLITQDIDTPFWDAVAKGARSQAEQDGAIIEILGNYGHDEEDFLRNLELAIHSKVDGIIVQGLDTVEFKELTKVKAAFYSIPIITIANDVPMEESLRRTYVGSPQYEAGQMLAEQLVKDMGESGEIILFYDQKQHYYQEQRREGMESVLKRYPDITVIPTATTDVKDDIVATTQELLNDYPNIDGFIAVNANIAPGMIQEISRRRQVESVYIYTFDDHAEILPLLRQGKLDAVIGQAPEEMGRLSVQLIVEWLNGETVPLDFDGYFTDITILKAADVR</sequence>
<gene>
    <name evidence="5" type="ORF">SAMN05421736_1015</name>
</gene>
<evidence type="ECO:0000259" key="4">
    <source>
        <dbReference type="Pfam" id="PF13407"/>
    </source>
</evidence>
<evidence type="ECO:0000256" key="2">
    <source>
        <dbReference type="ARBA" id="ARBA00007639"/>
    </source>
</evidence>
<accession>A0A1H3FXG3</accession>
<dbReference type="Gene3D" id="3.40.50.2300">
    <property type="match status" value="2"/>
</dbReference>
<reference evidence="6" key="1">
    <citation type="submission" date="2016-10" db="EMBL/GenBank/DDBJ databases">
        <authorList>
            <person name="Varghese N."/>
            <person name="Submissions S."/>
        </authorList>
    </citation>
    <scope>NUCLEOTIDE SEQUENCE [LARGE SCALE GENOMIC DNA]</scope>
    <source>
        <strain evidence="6">SP</strain>
    </source>
</reference>
<dbReference type="PANTHER" id="PTHR46847">
    <property type="entry name" value="D-ALLOSE-BINDING PERIPLASMIC PROTEIN-RELATED"/>
    <property type="match status" value="1"/>
</dbReference>
<comment type="similarity">
    <text evidence="2">Belongs to the bacterial solute-binding protein 2 family.</text>
</comment>
<dbReference type="Pfam" id="PF13407">
    <property type="entry name" value="Peripla_BP_4"/>
    <property type="match status" value="1"/>
</dbReference>
<evidence type="ECO:0000313" key="6">
    <source>
        <dbReference type="Proteomes" id="UP000198935"/>
    </source>
</evidence>
<keyword evidence="3" id="KW-0732">Signal</keyword>
<dbReference type="STRING" id="1503961.SAMN05421736_1015"/>
<organism evidence="5 6">
    <name type="scientific">Evansella caseinilytica</name>
    <dbReference type="NCBI Taxonomy" id="1503961"/>
    <lineage>
        <taxon>Bacteria</taxon>
        <taxon>Bacillati</taxon>
        <taxon>Bacillota</taxon>
        <taxon>Bacilli</taxon>
        <taxon>Bacillales</taxon>
        <taxon>Bacillaceae</taxon>
        <taxon>Evansella</taxon>
    </lineage>
</organism>